<keyword evidence="2" id="KW-0732">Signal</keyword>
<dbReference type="AlphaFoldDB" id="A0A3E3I0E3"/>
<feature type="compositionally biased region" description="Basic and acidic residues" evidence="1">
    <location>
        <begin position="69"/>
        <end position="80"/>
    </location>
</feature>
<sequence length="299" mass="32455">MRKKKLTVLIFVSLAFLLTACGRQGSGKETAAEEPLKIETEAGNTRKEETQTPADGTEKPALGTDMQEQEGKVPETDAGDDEVKGRFEIFEVTQDGLLACGMDNAYPGLCRIGHGNILENQDGETIGLSELVPGMIVELTWNGGVEESYPAQFTYSALKLTGESGNPEFLLYLQLLQDLAKTDPGLNEGITESYFDFTSVASLSEGEKEGLAYLGGTYFGGFGSQSTQEELAAQGILDREKGIENGILVTIEELSNQNGKVTCNAEKYRSGTGAYYFHDVTAEYKNGKWKYEIGAEMIS</sequence>
<evidence type="ECO:0000256" key="2">
    <source>
        <dbReference type="SAM" id="SignalP"/>
    </source>
</evidence>
<gene>
    <name evidence="3" type="ORF">DXC51_18705</name>
</gene>
<feature type="chain" id="PRO_5039590717" description="Lipoprotein" evidence="2">
    <location>
        <begin position="21"/>
        <end position="299"/>
    </location>
</feature>
<accession>A0A3E3I0E3</accession>
<dbReference type="GeneID" id="97988845"/>
<evidence type="ECO:0000256" key="1">
    <source>
        <dbReference type="SAM" id="MobiDB-lite"/>
    </source>
</evidence>
<comment type="caution">
    <text evidence="3">The sequence shown here is derived from an EMBL/GenBank/DDBJ whole genome shotgun (WGS) entry which is preliminary data.</text>
</comment>
<evidence type="ECO:0000313" key="4">
    <source>
        <dbReference type="Proteomes" id="UP000260812"/>
    </source>
</evidence>
<proteinExistence type="predicted"/>
<feature type="region of interest" description="Disordered" evidence="1">
    <location>
        <begin position="28"/>
        <end position="80"/>
    </location>
</feature>
<feature type="compositionally biased region" description="Basic and acidic residues" evidence="1">
    <location>
        <begin position="30"/>
        <end position="50"/>
    </location>
</feature>
<dbReference type="PROSITE" id="PS51257">
    <property type="entry name" value="PROKAR_LIPOPROTEIN"/>
    <property type="match status" value="1"/>
</dbReference>
<name>A0A3E3I0E3_9FIRM</name>
<reference evidence="3" key="1">
    <citation type="submission" date="2018-08" db="EMBL/GenBank/DDBJ databases">
        <title>A genome reference for cultivated species of the human gut microbiota.</title>
        <authorList>
            <person name="Zou Y."/>
            <person name="Xue W."/>
            <person name="Luo G."/>
        </authorList>
    </citation>
    <scope>NUCLEOTIDE SEQUENCE [LARGE SCALE GENOMIC DNA]</scope>
    <source>
        <strain evidence="3">TF05-5AC</strain>
    </source>
</reference>
<feature type="signal peptide" evidence="2">
    <location>
        <begin position="1"/>
        <end position="20"/>
    </location>
</feature>
<evidence type="ECO:0008006" key="5">
    <source>
        <dbReference type="Google" id="ProtNLM"/>
    </source>
</evidence>
<dbReference type="EMBL" id="QVLV01000014">
    <property type="protein sequence ID" value="RGE57722.1"/>
    <property type="molecule type" value="Genomic_DNA"/>
</dbReference>
<organism evidence="3 4">
    <name type="scientific">Eisenbergiella massiliensis</name>
    <dbReference type="NCBI Taxonomy" id="1720294"/>
    <lineage>
        <taxon>Bacteria</taxon>
        <taxon>Bacillati</taxon>
        <taxon>Bacillota</taxon>
        <taxon>Clostridia</taxon>
        <taxon>Lachnospirales</taxon>
        <taxon>Lachnospiraceae</taxon>
        <taxon>Eisenbergiella</taxon>
    </lineage>
</organism>
<dbReference type="Proteomes" id="UP000260812">
    <property type="component" value="Unassembled WGS sequence"/>
</dbReference>
<protein>
    <recommendedName>
        <fullName evidence="5">Lipoprotein</fullName>
    </recommendedName>
</protein>
<dbReference type="RefSeq" id="WP_117545160.1">
    <property type="nucleotide sequence ID" value="NZ_JBKUNB010000038.1"/>
</dbReference>
<keyword evidence="4" id="KW-1185">Reference proteome</keyword>
<evidence type="ECO:0000313" key="3">
    <source>
        <dbReference type="EMBL" id="RGE57722.1"/>
    </source>
</evidence>